<dbReference type="InterPro" id="IPR010580">
    <property type="entry name" value="ER_stress-assoc"/>
</dbReference>
<feature type="transmembrane region" description="Helical" evidence="7">
    <location>
        <begin position="35"/>
        <end position="57"/>
    </location>
</feature>
<keyword evidence="5 7" id="KW-1133">Transmembrane helix</keyword>
<dbReference type="EMBL" id="LN877948">
    <property type="protein sequence ID" value="CUV04389.1"/>
    <property type="molecule type" value="Genomic_DNA"/>
</dbReference>
<gene>
    <name evidence="8" type="ORF">CHUDEA2_140</name>
</gene>
<evidence type="ECO:0000256" key="2">
    <source>
        <dbReference type="ARBA" id="ARBA00005500"/>
    </source>
</evidence>
<keyword evidence="4" id="KW-0256">Endoplasmic reticulum</keyword>
<dbReference type="AlphaFoldDB" id="A0A0S4TBJ7"/>
<keyword evidence="6 7" id="KW-0472">Membrane</keyword>
<evidence type="ECO:0000256" key="5">
    <source>
        <dbReference type="ARBA" id="ARBA00022989"/>
    </source>
</evidence>
<evidence type="ECO:0000256" key="7">
    <source>
        <dbReference type="SAM" id="Phobius"/>
    </source>
</evidence>
<evidence type="ECO:0008006" key="9">
    <source>
        <dbReference type="Google" id="ProtNLM"/>
    </source>
</evidence>
<reference evidence="8" key="1">
    <citation type="submission" date="2015-08" db="EMBL/GenBank/DDBJ databases">
        <authorList>
            <person name="Babu N.S."/>
            <person name="Beckwith C.J."/>
            <person name="Beseler K.G."/>
            <person name="Brison A."/>
            <person name="Carone J.V."/>
            <person name="Caskin T.P."/>
            <person name="Diamond M."/>
            <person name="Durham M.E."/>
            <person name="Foxe J.M."/>
            <person name="Go M."/>
            <person name="Henderson B.A."/>
            <person name="Jones I.B."/>
            <person name="McGettigan J.A."/>
            <person name="Micheletti S.J."/>
            <person name="Nasrallah M.E."/>
            <person name="Ortiz D."/>
            <person name="Piller C.R."/>
            <person name="Privatt S.R."/>
            <person name="Schneider S.L."/>
            <person name="Sharp S."/>
            <person name="Smith T.C."/>
            <person name="Stanton J.D."/>
            <person name="Ullery H.E."/>
            <person name="Wilson R.J."/>
            <person name="Serrano M.G."/>
            <person name="Buck G."/>
            <person name="Lee V."/>
            <person name="Wang Y."/>
            <person name="Carvalho R."/>
            <person name="Voegtly L."/>
            <person name="Shi R."/>
            <person name="Duckworth R."/>
            <person name="Johnson A."/>
            <person name="Loviza R."/>
            <person name="Walstead R."/>
            <person name="Shah Z."/>
            <person name="Kiflezghi M."/>
            <person name="Wade K."/>
            <person name="Ball S.L."/>
            <person name="Bradley K.W."/>
            <person name="Asai D.J."/>
            <person name="Bowman C.A."/>
            <person name="Russell D.A."/>
            <person name="Pope W.H."/>
            <person name="Jacobs-Sera D."/>
            <person name="Hendrix R.W."/>
            <person name="Hatfull G.F."/>
        </authorList>
    </citation>
    <scope>NUCLEOTIDE SEQUENCE [LARGE SCALE GENOMIC DNA]</scope>
</reference>
<evidence type="ECO:0000256" key="6">
    <source>
        <dbReference type="ARBA" id="ARBA00023136"/>
    </source>
</evidence>
<evidence type="ECO:0000256" key="3">
    <source>
        <dbReference type="ARBA" id="ARBA00022692"/>
    </source>
</evidence>
<dbReference type="VEuPathDB" id="CryptoDB:GY17_00003674"/>
<organism evidence="8">
    <name type="scientific">Cryptosporidium hominis</name>
    <dbReference type="NCBI Taxonomy" id="237895"/>
    <lineage>
        <taxon>Eukaryota</taxon>
        <taxon>Sar</taxon>
        <taxon>Alveolata</taxon>
        <taxon>Apicomplexa</taxon>
        <taxon>Conoidasida</taxon>
        <taxon>Coccidia</taxon>
        <taxon>Eucoccidiorida</taxon>
        <taxon>Eimeriorina</taxon>
        <taxon>Cryptosporidiidae</taxon>
        <taxon>Cryptosporidium</taxon>
    </lineage>
</organism>
<evidence type="ECO:0000256" key="4">
    <source>
        <dbReference type="ARBA" id="ARBA00022824"/>
    </source>
</evidence>
<comment type="similarity">
    <text evidence="2">Belongs to the RAMP4 family.</text>
</comment>
<dbReference type="PANTHER" id="PTHR15601">
    <property type="entry name" value="STRESS ASSOCIATED ENDOPLASMIC RETICULUM PROTEIN SERP1/RAMP4"/>
    <property type="match status" value="1"/>
</dbReference>
<sequence>MAQSRFTKLKGELYEKNIDKRGNVSSSKKKSGYPVGPFALGLFIFVVIGSAIIQMIVSATTKHLD</sequence>
<protein>
    <recommendedName>
        <fullName evidence="9">Ribosome associated membrane protein RAMP4</fullName>
    </recommendedName>
</protein>
<comment type="subcellular location">
    <subcellularLocation>
        <location evidence="1">Endoplasmic reticulum membrane</location>
        <topology evidence="1">Single-pass membrane protein</topology>
    </subcellularLocation>
</comment>
<proteinExistence type="inferred from homology"/>
<dbReference type="GO" id="GO:0005789">
    <property type="term" value="C:endoplasmic reticulum membrane"/>
    <property type="evidence" value="ECO:0007669"/>
    <property type="project" value="UniProtKB-SubCell"/>
</dbReference>
<dbReference type="PANTHER" id="PTHR15601:SF0">
    <property type="entry name" value="GEO09675P1"/>
    <property type="match status" value="1"/>
</dbReference>
<dbReference type="GO" id="GO:0030968">
    <property type="term" value="P:endoplasmic reticulum unfolded protein response"/>
    <property type="evidence" value="ECO:0007669"/>
    <property type="project" value="TreeGrafter"/>
</dbReference>
<dbReference type="Proteomes" id="UP000199752">
    <property type="component" value="Chromosome 2"/>
</dbReference>
<name>A0A0S4TBJ7_CRYHO</name>
<evidence type="ECO:0000256" key="1">
    <source>
        <dbReference type="ARBA" id="ARBA00004389"/>
    </source>
</evidence>
<accession>A0A0S4TBJ7</accession>
<dbReference type="Pfam" id="PF06624">
    <property type="entry name" value="RAMP4"/>
    <property type="match status" value="1"/>
</dbReference>
<dbReference type="VEuPathDB" id="CryptoDB:CHUDEA2_140"/>
<keyword evidence="3 7" id="KW-0812">Transmembrane</keyword>
<evidence type="ECO:0000313" key="8">
    <source>
        <dbReference type="EMBL" id="CUV04389.1"/>
    </source>
</evidence>